<dbReference type="Proteomes" id="UP000001399">
    <property type="component" value="Chromosome"/>
</dbReference>
<dbReference type="InterPro" id="IPR007844">
    <property type="entry name" value="AsmA"/>
</dbReference>
<protein>
    <submittedName>
        <fullName evidence="3">AsmA family protein</fullName>
    </submittedName>
</protein>
<dbReference type="PANTHER" id="PTHR30441">
    <property type="entry name" value="DUF748 DOMAIN-CONTAINING PROTEIN"/>
    <property type="match status" value="1"/>
</dbReference>
<dbReference type="GO" id="GO:0005886">
    <property type="term" value="C:plasma membrane"/>
    <property type="evidence" value="ECO:0007669"/>
    <property type="project" value="TreeGrafter"/>
</dbReference>
<evidence type="ECO:0000313" key="4">
    <source>
        <dbReference type="Proteomes" id="UP000001399"/>
    </source>
</evidence>
<evidence type="ECO:0000313" key="3">
    <source>
        <dbReference type="EMBL" id="ADP71101.1"/>
    </source>
</evidence>
<dbReference type="PANTHER" id="PTHR30441:SF4">
    <property type="entry name" value="PROTEIN ASMA"/>
    <property type="match status" value="1"/>
</dbReference>
<dbReference type="AlphaFoldDB" id="E3I066"/>
<dbReference type="STRING" id="648757.Rvan_1859"/>
<keyword evidence="4" id="KW-1185">Reference proteome</keyword>
<name>E3I066_RHOVT</name>
<dbReference type="InterPro" id="IPR052894">
    <property type="entry name" value="AsmA-related"/>
</dbReference>
<dbReference type="KEGG" id="rva:Rvan_1859"/>
<dbReference type="HOGENOM" id="CLU_003996_0_0_5"/>
<evidence type="ECO:0000256" key="1">
    <source>
        <dbReference type="SAM" id="MobiDB-lite"/>
    </source>
</evidence>
<dbReference type="EMBL" id="CP002292">
    <property type="protein sequence ID" value="ADP71101.1"/>
    <property type="molecule type" value="Genomic_DNA"/>
</dbReference>
<feature type="compositionally biased region" description="Low complexity" evidence="1">
    <location>
        <begin position="1140"/>
        <end position="1167"/>
    </location>
</feature>
<dbReference type="eggNOG" id="COG2982">
    <property type="taxonomic scope" value="Bacteria"/>
</dbReference>
<dbReference type="RefSeq" id="WP_013419491.1">
    <property type="nucleotide sequence ID" value="NC_014664.1"/>
</dbReference>
<feature type="domain" description="AsmA" evidence="2">
    <location>
        <begin position="4"/>
        <end position="107"/>
    </location>
</feature>
<evidence type="ECO:0000259" key="2">
    <source>
        <dbReference type="Pfam" id="PF05170"/>
    </source>
</evidence>
<accession>E3I066</accession>
<reference evidence="4" key="1">
    <citation type="journal article" date="2011" name="J. Bacteriol.">
        <title>Genome sequences of eight morphologically diverse alphaproteobacteria.</title>
        <authorList>
            <consortium name="US DOE Joint Genome Institute"/>
            <person name="Brown P.J."/>
            <person name="Kysela D.T."/>
            <person name="Buechlein A."/>
            <person name="Hemmerich C."/>
            <person name="Brun Y.V."/>
        </authorList>
    </citation>
    <scope>NUCLEOTIDE SEQUENCE [LARGE SCALE GENOMIC DNA]</scope>
    <source>
        <strain evidence="4">ATCC 17100 / ATH 3.1.1 / DSM 162 / LMG 4299</strain>
    </source>
</reference>
<organism evidence="3 4">
    <name type="scientific">Rhodomicrobium vannielii (strain ATCC 17100 / DSM 162 / LMG 4299 / NCIMB 10020 / ATH 3.1.1)</name>
    <dbReference type="NCBI Taxonomy" id="648757"/>
    <lineage>
        <taxon>Bacteria</taxon>
        <taxon>Pseudomonadati</taxon>
        <taxon>Pseudomonadota</taxon>
        <taxon>Alphaproteobacteria</taxon>
        <taxon>Hyphomicrobiales</taxon>
        <taxon>Hyphomicrobiaceae</taxon>
        <taxon>Rhodomicrobium</taxon>
    </lineage>
</organism>
<proteinExistence type="predicted"/>
<dbReference type="GO" id="GO:0090313">
    <property type="term" value="P:regulation of protein targeting to membrane"/>
    <property type="evidence" value="ECO:0007669"/>
    <property type="project" value="TreeGrafter"/>
</dbReference>
<gene>
    <name evidence="3" type="ordered locus">Rvan_1859</name>
</gene>
<sequence>MGRLLATFATLLVLLIGAAFTVPAFLDWNALRPDIEEAASTLFGQKIRIVGDIDIALLPEPHVRAAKIATDPAPGDKLALSAEALDLSLSLQGLIGGHVEASRLKLVRPVVIVQAARRGANRAGASAAGLALPFTADVRSLEVEGGRFTFVPEHGAPLTLSGIDGKVTAPTRGAPYRANVKATFDDRRFDLRLMAQLAQDSGIKLSGSATDLSSKTVLHADGVLRASFAPTFEGALTLNAPKTAGLGAPLDVQASARAKVDLDSAALSDLVLTLDGANRPQILAGRATIPFTGNAPAEISLQAKSLDADSLLAKASPAAGWAVTTQKRWDDTRAVADRLLWLYPETPVRLDLAAEHVQLKDDFIDGVKLEGARDGNIWTFSNAGATLPGDTALAFTGTLARDSGNSELAGKLSVDARHLVRLNRWMAPEAGGKYPLARAIAFTGGLKLSENVAALENLAGTIDGSPFTGGVRLDSQPARRLSLTLAGDKFILAGADAAQDAEAFSTDALKSAWQGTLAQLAPFFGEDLSDIKSGDISLSAGELHASVIHAKNLAAQIRFNPDLVTVTKLSAETLDGLSVQGEGVVPLKAAAHGRFEGRVEARTPEAVAQAVAALGIAPERLGARARMMAPAVLAINYGAEALGQGGAGQITGTLGDVRVDGRAQIKGNLADWRTTPFTAQIGASSADGNKLLALLYPKIAPASSSPLSPGTLNLRLGGTSQRFDTSGALKTQPLQAQIDGATAIKEQQPSFSGKVSATAPSPEQFLSAPLLALLGAETKAPLRVEATVTATPERIEATKLKAESGRNAINGTLAAILAEQLGIEASLSADQLSLPSLLGQFLAPPSHESPPTDPAPLWSERPFNKIAFEETSARIALGVRTLKLSDGFALSDAQVSAVLDKGRLDIRKLDGKALGGTLSGSLVLDAKGPAVTANANLSLSNADLAQLPTQNISALLLGRTSFIIKASGQGLSPRGLISVLGGKGAIALSEGQLAKLSPAAIQKSGDDMQAAAAPLAEDAIARKAQDALQSGDFKYRRLRFPLVIRDGTLEIPRASFRNLRDGTVRMQADLDLATMQADTTWQLGVSSDRRKWPPVKVVIAGPLRELGGARRSVSAEAFVRAVLVGKMETDIARLESLNRPQPSQPAQATLPQPAATPAQASSWTTAQEPAPRPRRKADSVAEQQPVAAPARLPSRQTDFEKRIRDMLAPQGGR</sequence>
<feature type="region of interest" description="Disordered" evidence="1">
    <location>
        <begin position="1139"/>
        <end position="1213"/>
    </location>
</feature>
<dbReference type="Pfam" id="PF05170">
    <property type="entry name" value="AsmA"/>
    <property type="match status" value="1"/>
</dbReference>